<dbReference type="PANTHER" id="PTHR16219">
    <property type="entry name" value="AUGMIN SUBUNIT 4 FAMILY MEMBER"/>
    <property type="match status" value="1"/>
</dbReference>
<dbReference type="GO" id="GO:0070652">
    <property type="term" value="C:HAUS complex"/>
    <property type="evidence" value="ECO:0007669"/>
    <property type="project" value="InterPro"/>
</dbReference>
<keyword evidence="2" id="KW-1185">Reference proteome</keyword>
<dbReference type="PANTHER" id="PTHR16219:SF1">
    <property type="entry name" value="HAUS AUGMIN-LIKE COMPLEX SUBUNIT 4"/>
    <property type="match status" value="1"/>
</dbReference>
<organism evidence="1 2">
    <name type="scientific">Megalurothrips usitatus</name>
    <name type="common">bean blossom thrips</name>
    <dbReference type="NCBI Taxonomy" id="439358"/>
    <lineage>
        <taxon>Eukaryota</taxon>
        <taxon>Metazoa</taxon>
        <taxon>Ecdysozoa</taxon>
        <taxon>Arthropoda</taxon>
        <taxon>Hexapoda</taxon>
        <taxon>Insecta</taxon>
        <taxon>Pterygota</taxon>
        <taxon>Neoptera</taxon>
        <taxon>Paraneoptera</taxon>
        <taxon>Thysanoptera</taxon>
        <taxon>Terebrantia</taxon>
        <taxon>Thripoidea</taxon>
        <taxon>Thripidae</taxon>
        <taxon>Megalurothrips</taxon>
    </lineage>
</organism>
<dbReference type="AlphaFoldDB" id="A0AAV7XZU5"/>
<dbReference type="Proteomes" id="UP001075354">
    <property type="component" value="Chromosome 3"/>
</dbReference>
<proteinExistence type="predicted"/>
<accession>A0AAV7XZU5</accession>
<dbReference type="GO" id="GO:0051225">
    <property type="term" value="P:spindle assembly"/>
    <property type="evidence" value="ECO:0007669"/>
    <property type="project" value="InterPro"/>
</dbReference>
<sequence>MDSSCSEVGDGSARLSLSLVSYGSDDEDVDPIIAISNRSSETLMPDLHIDVSQPTGCTLPSSADENEFIMCVAEQLGLSGVSPGKLNQLSFAVERMEAAQQKYIRSKLLLDSVANVSKAPSKLPSQTSQRVNKVLDHITLLDYAAPCHPDITEGIFGISSEHLAEHLPNELTATDYKHLKEAVETELAIKHEKLVLLSKRSTDILSKASGPAIGIFGNHAEKNSTHELLSLQKDLNCEISINEKLLEDMDKILSAQVKLKLESFYHINLSRVQLYNNRCEVLKNDIRVLNDKISNGIYLEDEHLINAHTVLKKSLDVAVTEAKLKLSEYQKKEAEYNKLRGTHFDRLVREYCDLKEKIAQKEYALNNLL</sequence>
<dbReference type="EMBL" id="JAPTSV010000003">
    <property type="protein sequence ID" value="KAJ1529515.1"/>
    <property type="molecule type" value="Genomic_DNA"/>
</dbReference>
<evidence type="ECO:0000313" key="2">
    <source>
        <dbReference type="Proteomes" id="UP001075354"/>
    </source>
</evidence>
<protein>
    <submittedName>
        <fullName evidence="1">Uncharacterized protein</fullName>
    </submittedName>
</protein>
<evidence type="ECO:0000313" key="1">
    <source>
        <dbReference type="EMBL" id="KAJ1529515.1"/>
    </source>
</evidence>
<gene>
    <name evidence="1" type="ORF">ONE63_006288</name>
</gene>
<dbReference type="Pfam" id="PF14735">
    <property type="entry name" value="HAUS4"/>
    <property type="match status" value="1"/>
</dbReference>
<dbReference type="GO" id="GO:0051011">
    <property type="term" value="F:microtubule minus-end binding"/>
    <property type="evidence" value="ECO:0007669"/>
    <property type="project" value="TreeGrafter"/>
</dbReference>
<comment type="caution">
    <text evidence="1">The sequence shown here is derived from an EMBL/GenBank/DDBJ whole genome shotgun (WGS) entry which is preliminary data.</text>
</comment>
<name>A0AAV7XZU5_9NEOP</name>
<reference evidence="1" key="1">
    <citation type="submission" date="2022-12" db="EMBL/GenBank/DDBJ databases">
        <title>Chromosome-level genome assembly of the bean flower thrips Megalurothrips usitatus.</title>
        <authorList>
            <person name="Ma L."/>
            <person name="Liu Q."/>
            <person name="Li H."/>
            <person name="Cai W."/>
        </authorList>
    </citation>
    <scope>NUCLEOTIDE SEQUENCE</scope>
    <source>
        <strain evidence="1">Cailab_2022a</strain>
    </source>
</reference>
<dbReference type="InterPro" id="IPR029327">
    <property type="entry name" value="HAUS4"/>
</dbReference>